<feature type="non-terminal residue" evidence="1">
    <location>
        <position position="160"/>
    </location>
</feature>
<reference evidence="1 2" key="1">
    <citation type="journal article" date="2018" name="Front. Plant Sci.">
        <title>Red Clover (Trifolium pratense) and Zigzag Clover (T. medium) - A Picture of Genomic Similarities and Differences.</title>
        <authorList>
            <person name="Dluhosova J."/>
            <person name="Istvanek J."/>
            <person name="Nedelnik J."/>
            <person name="Repkova J."/>
        </authorList>
    </citation>
    <scope>NUCLEOTIDE SEQUENCE [LARGE SCALE GENOMIC DNA]</scope>
    <source>
        <strain evidence="2">cv. 10/8</strain>
        <tissue evidence="1">Leaf</tissue>
    </source>
</reference>
<dbReference type="InterPro" id="IPR032675">
    <property type="entry name" value="LRR_dom_sf"/>
</dbReference>
<organism evidence="1 2">
    <name type="scientific">Trifolium medium</name>
    <dbReference type="NCBI Taxonomy" id="97028"/>
    <lineage>
        <taxon>Eukaryota</taxon>
        <taxon>Viridiplantae</taxon>
        <taxon>Streptophyta</taxon>
        <taxon>Embryophyta</taxon>
        <taxon>Tracheophyta</taxon>
        <taxon>Spermatophyta</taxon>
        <taxon>Magnoliopsida</taxon>
        <taxon>eudicotyledons</taxon>
        <taxon>Gunneridae</taxon>
        <taxon>Pentapetalae</taxon>
        <taxon>rosids</taxon>
        <taxon>fabids</taxon>
        <taxon>Fabales</taxon>
        <taxon>Fabaceae</taxon>
        <taxon>Papilionoideae</taxon>
        <taxon>50 kb inversion clade</taxon>
        <taxon>NPAAA clade</taxon>
        <taxon>Hologalegina</taxon>
        <taxon>IRL clade</taxon>
        <taxon>Trifolieae</taxon>
        <taxon>Trifolium</taxon>
    </lineage>
</organism>
<evidence type="ECO:0000313" key="1">
    <source>
        <dbReference type="EMBL" id="MCI27887.1"/>
    </source>
</evidence>
<evidence type="ECO:0000313" key="2">
    <source>
        <dbReference type="Proteomes" id="UP000265520"/>
    </source>
</evidence>
<comment type="caution">
    <text evidence="1">The sequence shown here is derived from an EMBL/GenBank/DDBJ whole genome shotgun (WGS) entry which is preliminary data.</text>
</comment>
<name>A0A392QV43_9FABA</name>
<dbReference type="EMBL" id="LXQA010162068">
    <property type="protein sequence ID" value="MCI27887.1"/>
    <property type="molecule type" value="Genomic_DNA"/>
</dbReference>
<sequence length="160" mass="18050">NCFPLLEVVDISDPVYFKDNQVEYVTLTFFKLRKVNLSGLDYIAELLFRLFKNCPLLEEVILLRCYDIAYDGVSSALREAPRLTSLTFSTGYGPVDEEDRESYITSQFIASLVSLKYLTSLDLLSTKISDELLFSIANEGLPLTRLVLQALGGYSYSGIF</sequence>
<feature type="non-terminal residue" evidence="1">
    <location>
        <position position="1"/>
    </location>
</feature>
<dbReference type="Proteomes" id="UP000265520">
    <property type="component" value="Unassembled WGS sequence"/>
</dbReference>
<dbReference type="AlphaFoldDB" id="A0A392QV43"/>
<dbReference type="SUPFAM" id="SSF52047">
    <property type="entry name" value="RNI-like"/>
    <property type="match status" value="1"/>
</dbReference>
<keyword evidence="2" id="KW-1185">Reference proteome</keyword>
<proteinExistence type="predicted"/>
<accession>A0A392QV43</accession>
<protein>
    <submittedName>
        <fullName evidence="1">F-box/LRR-repeat protein</fullName>
    </submittedName>
</protein>
<dbReference type="Gene3D" id="3.80.10.10">
    <property type="entry name" value="Ribonuclease Inhibitor"/>
    <property type="match status" value="1"/>
</dbReference>